<evidence type="ECO:0000313" key="3">
    <source>
        <dbReference type="Proteomes" id="UP000475249"/>
    </source>
</evidence>
<evidence type="ECO:0000259" key="1">
    <source>
        <dbReference type="Pfam" id="PF14534"/>
    </source>
</evidence>
<dbReference type="InterPro" id="IPR032710">
    <property type="entry name" value="NTF2-like_dom_sf"/>
</dbReference>
<gene>
    <name evidence="2" type="ORF">GTQ38_03970</name>
</gene>
<dbReference type="EMBL" id="WXYO01000002">
    <property type="protein sequence ID" value="NAS11143.1"/>
    <property type="molecule type" value="Genomic_DNA"/>
</dbReference>
<keyword evidence="3" id="KW-1185">Reference proteome</keyword>
<protein>
    <submittedName>
        <fullName evidence="2">DUF4440 domain-containing protein</fullName>
    </submittedName>
</protein>
<accession>A0A6L9E948</accession>
<name>A0A6L9E948_9FLAO</name>
<comment type="caution">
    <text evidence="2">The sequence shown here is derived from an EMBL/GenBank/DDBJ whole genome shotgun (WGS) entry which is preliminary data.</text>
</comment>
<dbReference type="Proteomes" id="UP000475249">
    <property type="component" value="Unassembled WGS sequence"/>
</dbReference>
<dbReference type="SUPFAM" id="SSF54427">
    <property type="entry name" value="NTF2-like"/>
    <property type="match status" value="2"/>
</dbReference>
<proteinExistence type="predicted"/>
<dbReference type="RefSeq" id="WP_161434189.1">
    <property type="nucleotide sequence ID" value="NZ_WXYO01000002.1"/>
</dbReference>
<dbReference type="Pfam" id="PF14534">
    <property type="entry name" value="DUF4440"/>
    <property type="match status" value="1"/>
</dbReference>
<dbReference type="AlphaFoldDB" id="A0A6L9E948"/>
<dbReference type="Gene3D" id="3.10.450.50">
    <property type="match status" value="2"/>
</dbReference>
<evidence type="ECO:0000313" key="2">
    <source>
        <dbReference type="EMBL" id="NAS11143.1"/>
    </source>
</evidence>
<dbReference type="InterPro" id="IPR027843">
    <property type="entry name" value="DUF4440"/>
</dbReference>
<reference evidence="2 3" key="1">
    <citation type="submission" date="2020-01" db="EMBL/GenBank/DDBJ databases">
        <title>Bacteria diversity of Porities sp.</title>
        <authorList>
            <person name="Wang G."/>
        </authorList>
    </citation>
    <scope>NUCLEOTIDE SEQUENCE [LARGE SCALE GENOMIC DNA]</scope>
    <source>
        <strain evidence="2 3">R33</strain>
    </source>
</reference>
<sequence>MKHIIKSVLTLFFVAEAFALQTKKTDEVLIKNQSQTLAAAIEGENLDLLDEVFDNESFILPEYHKTLSGLPRISSYYDDFFKQSATISYTKDAFEVQRIGHLYIELGTFEHKYRTPNNVIFDYNGKYLTYWKLIDDKTPKIVAHIWGASHYFEAENLQFVEIATLDTDRLIPKTQWERDIENVRKYVYQAVLTGDAAKQLKSYSEDAIYMTYYDPPFIGKDRISDYFHAHYNPLVTRDSLATWAIKVVELGDYALKFGEYYVAWTYEDKPNFIRGKGLSLYRRRDDGKVEIYRQMINHSMPPTPKTGDE</sequence>
<feature type="domain" description="DUF4440" evidence="1">
    <location>
        <begin position="185"/>
        <end position="287"/>
    </location>
</feature>
<organism evidence="2 3">
    <name type="scientific">Poritiphilus flavus</name>
    <dbReference type="NCBI Taxonomy" id="2697053"/>
    <lineage>
        <taxon>Bacteria</taxon>
        <taxon>Pseudomonadati</taxon>
        <taxon>Bacteroidota</taxon>
        <taxon>Flavobacteriia</taxon>
        <taxon>Flavobacteriales</taxon>
        <taxon>Flavobacteriaceae</taxon>
        <taxon>Poritiphilus</taxon>
    </lineage>
</organism>